<dbReference type="InParanoid" id="W4KEW9"/>
<dbReference type="eggNOG" id="ENOG502R19M">
    <property type="taxonomic scope" value="Eukaryota"/>
</dbReference>
<dbReference type="STRING" id="747525.W4KEW9"/>
<comment type="subcellular location">
    <subcellularLocation>
        <location evidence="1 7">Mitochondrion inner membrane</location>
        <topology evidence="1 7">Single-pass membrane protein</topology>
    </subcellularLocation>
</comment>
<dbReference type="InterPro" id="IPR004202">
    <property type="entry name" value="COX7C/Cox8"/>
</dbReference>
<comment type="subunit">
    <text evidence="7">Component of the cytochrome c oxidase (complex IV, CIV), a multisubunit enzyme composed of a catalytic core of 3 subunits and several supernumerary subunits. The complex exists as a monomer or a dimer and forms supercomplexes (SCs) in the inner mitochondrial membrane with ubiquinol-cytochrome c oxidoreductase (cytochrome b-c1 complex, complex III, CIII).</text>
</comment>
<keyword evidence="4 7" id="KW-0999">Mitochondrion inner membrane</keyword>
<keyword evidence="9" id="KW-1185">Reference proteome</keyword>
<name>W4KEW9_HETIT</name>
<evidence type="ECO:0000256" key="4">
    <source>
        <dbReference type="ARBA" id="ARBA00022792"/>
    </source>
</evidence>
<comment type="function">
    <text evidence="7">Component of the cytochrome c oxidase, the last enzyme in the mitochondrial electron transport chain which drives oxidative phosphorylation. The respiratory chain contains 3 multisubunit complexes succinate dehydrogenase (complex II, CII), ubiquinol-cytochrome c oxidoreductase (cytochrome b-c1 complex, complex III, CIII) and cytochrome c oxidase (complex IV, CIV), that cooperate to transfer electrons derived from NADH and succinate to molecular oxygen, creating an electrochemical gradient over the inner membrane that drives transmembrane transport and the ATP synthase. Cytochrome c oxidase is the component of the respiratory chain that catalyzes the reduction of oxygen to water. Electrons originating from reduced cytochrome c in the intermembrane space (IMS) are transferred via the dinuclear copper A center (CU(A)) of subunit 2 and heme A of subunit 1 to the active site in subunit 1, a binuclear center (BNC) formed by heme A3 and copper B (CU(B)). The BNC reduces molecular oxygen to 2 water molecules using 4 electrons from cytochrome c in the IMS and 4 protons from the mitochondrial matrix.</text>
</comment>
<evidence type="ECO:0000256" key="5">
    <source>
        <dbReference type="ARBA" id="ARBA00023128"/>
    </source>
</evidence>
<evidence type="ECO:0000256" key="7">
    <source>
        <dbReference type="RuleBase" id="RU368123"/>
    </source>
</evidence>
<dbReference type="GO" id="GO:0006123">
    <property type="term" value="P:mitochondrial electron transport, cytochrome c to oxygen"/>
    <property type="evidence" value="ECO:0007669"/>
    <property type="project" value="UniProtKB-UniRule"/>
</dbReference>
<evidence type="ECO:0000256" key="1">
    <source>
        <dbReference type="ARBA" id="ARBA00004434"/>
    </source>
</evidence>
<dbReference type="AlphaFoldDB" id="W4KEW9"/>
<reference evidence="8 9" key="1">
    <citation type="journal article" date="2012" name="New Phytol.">
        <title>Insight into trade-off between wood decay and parasitism from the genome of a fungal forest pathogen.</title>
        <authorList>
            <person name="Olson A."/>
            <person name="Aerts A."/>
            <person name="Asiegbu F."/>
            <person name="Belbahri L."/>
            <person name="Bouzid O."/>
            <person name="Broberg A."/>
            <person name="Canback B."/>
            <person name="Coutinho P.M."/>
            <person name="Cullen D."/>
            <person name="Dalman K."/>
            <person name="Deflorio G."/>
            <person name="van Diepen L.T."/>
            <person name="Dunand C."/>
            <person name="Duplessis S."/>
            <person name="Durling M."/>
            <person name="Gonthier P."/>
            <person name="Grimwood J."/>
            <person name="Fossdal C.G."/>
            <person name="Hansson D."/>
            <person name="Henrissat B."/>
            <person name="Hietala A."/>
            <person name="Himmelstrand K."/>
            <person name="Hoffmeister D."/>
            <person name="Hogberg N."/>
            <person name="James T.Y."/>
            <person name="Karlsson M."/>
            <person name="Kohler A."/>
            <person name="Kues U."/>
            <person name="Lee Y.H."/>
            <person name="Lin Y.C."/>
            <person name="Lind M."/>
            <person name="Lindquist E."/>
            <person name="Lombard V."/>
            <person name="Lucas S."/>
            <person name="Lunden K."/>
            <person name="Morin E."/>
            <person name="Murat C."/>
            <person name="Park J."/>
            <person name="Raffaello T."/>
            <person name="Rouze P."/>
            <person name="Salamov A."/>
            <person name="Schmutz J."/>
            <person name="Solheim H."/>
            <person name="Stahlberg J."/>
            <person name="Velez H."/>
            <person name="de Vries R.P."/>
            <person name="Wiebenga A."/>
            <person name="Woodward S."/>
            <person name="Yakovlev I."/>
            <person name="Garbelotto M."/>
            <person name="Martin F."/>
            <person name="Grigoriev I.V."/>
            <person name="Stenlid J."/>
        </authorList>
    </citation>
    <scope>NUCLEOTIDE SEQUENCE [LARGE SCALE GENOMIC DNA]</scope>
    <source>
        <strain evidence="8 9">TC 32-1</strain>
    </source>
</reference>
<dbReference type="Pfam" id="PF02935">
    <property type="entry name" value="COX7C"/>
    <property type="match status" value="1"/>
</dbReference>
<dbReference type="Proteomes" id="UP000030671">
    <property type="component" value="Unassembled WGS sequence"/>
</dbReference>
<dbReference type="KEGG" id="hir:HETIRDRAFT_449869"/>
<sequence length="79" mass="8925">MSILIRAPALRQQILRSRLTAPSRGAHGEYKHIPFKHDNKPAFAVKVAVFLSLGFSVPFLASFYQLRIAPQSTPSFWFP</sequence>
<evidence type="ECO:0000256" key="3">
    <source>
        <dbReference type="ARBA" id="ARBA00010514"/>
    </source>
</evidence>
<dbReference type="UniPathway" id="UPA00705"/>
<dbReference type="InterPro" id="IPR036636">
    <property type="entry name" value="COX7C/Cox8_sf"/>
</dbReference>
<dbReference type="SUPFAM" id="SSF81427">
    <property type="entry name" value="Mitochondrial cytochrome c oxidase subunit VIIc (aka VIIIa)"/>
    <property type="match status" value="1"/>
</dbReference>
<keyword evidence="7" id="KW-0812">Transmembrane</keyword>
<feature type="transmembrane region" description="Helical" evidence="7">
    <location>
        <begin position="43"/>
        <end position="64"/>
    </location>
</feature>
<dbReference type="GO" id="GO:0005743">
    <property type="term" value="C:mitochondrial inner membrane"/>
    <property type="evidence" value="ECO:0007669"/>
    <property type="project" value="UniProtKB-SubCell"/>
</dbReference>
<evidence type="ECO:0000256" key="2">
    <source>
        <dbReference type="ARBA" id="ARBA00004673"/>
    </source>
</evidence>
<evidence type="ECO:0000313" key="9">
    <source>
        <dbReference type="Proteomes" id="UP000030671"/>
    </source>
</evidence>
<keyword evidence="5 7" id="KW-0496">Mitochondrion</keyword>
<evidence type="ECO:0000313" key="8">
    <source>
        <dbReference type="EMBL" id="ETW84383.1"/>
    </source>
</evidence>
<comment type="pathway">
    <text evidence="2 7">Energy metabolism; oxidative phosphorylation.</text>
</comment>
<proteinExistence type="inferred from homology"/>
<dbReference type="HOGENOM" id="CLU_169812_1_1_1"/>
<dbReference type="Gene3D" id="4.10.49.10">
    <property type="entry name" value="Cytochrome c oxidase subunit VIIc"/>
    <property type="match status" value="1"/>
</dbReference>
<keyword evidence="7" id="KW-1133">Transmembrane helix</keyword>
<protein>
    <recommendedName>
        <fullName evidence="7">Cytochrome c oxidase subunit 8, mitochondrial</fullName>
    </recommendedName>
    <alternativeName>
        <fullName evidence="7">Cytochrome c oxidase polypeptide VIII</fullName>
    </alternativeName>
</protein>
<organism evidence="8 9">
    <name type="scientific">Heterobasidion irregulare (strain TC 32-1)</name>
    <dbReference type="NCBI Taxonomy" id="747525"/>
    <lineage>
        <taxon>Eukaryota</taxon>
        <taxon>Fungi</taxon>
        <taxon>Dikarya</taxon>
        <taxon>Basidiomycota</taxon>
        <taxon>Agaricomycotina</taxon>
        <taxon>Agaricomycetes</taxon>
        <taxon>Russulales</taxon>
        <taxon>Bondarzewiaceae</taxon>
        <taxon>Heterobasidion</taxon>
        <taxon>Heterobasidion annosum species complex</taxon>
    </lineage>
</organism>
<dbReference type="RefSeq" id="XP_009544061.1">
    <property type="nucleotide sequence ID" value="XM_009545766.1"/>
</dbReference>
<dbReference type="GeneID" id="20675989"/>
<evidence type="ECO:0000256" key="6">
    <source>
        <dbReference type="ARBA" id="ARBA00023136"/>
    </source>
</evidence>
<keyword evidence="7" id="KW-0809">Transit peptide</keyword>
<comment type="similarity">
    <text evidence="3 7">Belongs to the cytochrome c oxidase VIIc family.</text>
</comment>
<dbReference type="OrthoDB" id="9974841at2759"/>
<keyword evidence="6 7" id="KW-0472">Membrane</keyword>
<gene>
    <name evidence="8" type="ORF">HETIRDRAFT_449869</name>
</gene>
<dbReference type="EMBL" id="KI925456">
    <property type="protein sequence ID" value="ETW84383.1"/>
    <property type="molecule type" value="Genomic_DNA"/>
</dbReference>
<dbReference type="GO" id="GO:0045277">
    <property type="term" value="C:respiratory chain complex IV"/>
    <property type="evidence" value="ECO:0007669"/>
    <property type="project" value="UniProtKB-UniRule"/>
</dbReference>
<accession>W4KEW9</accession>